<evidence type="ECO:0000313" key="6">
    <source>
        <dbReference type="Proteomes" id="UP001595962"/>
    </source>
</evidence>
<dbReference type="Gene3D" id="2.40.420.20">
    <property type="match status" value="1"/>
</dbReference>
<organism evidence="5 6">
    <name type="scientific">Rheinheimera marina</name>
    <dbReference type="NCBI Taxonomy" id="1774958"/>
    <lineage>
        <taxon>Bacteria</taxon>
        <taxon>Pseudomonadati</taxon>
        <taxon>Pseudomonadota</taxon>
        <taxon>Gammaproteobacteria</taxon>
        <taxon>Chromatiales</taxon>
        <taxon>Chromatiaceae</taxon>
        <taxon>Rheinheimera</taxon>
    </lineage>
</organism>
<evidence type="ECO:0000259" key="3">
    <source>
        <dbReference type="Pfam" id="PF25917"/>
    </source>
</evidence>
<dbReference type="Gene3D" id="2.40.50.100">
    <property type="match status" value="1"/>
</dbReference>
<accession>A0ABV9JIP0</accession>
<sequence length="376" mass="39939">MNKTFYTWLGGLALAGLLLWQLSSEPPAPAVEPTKSAVLAVTSVQPEWQQWVQRLTASGTVQAWQEAVVGAEVNALRLAQLYVDVGDKVHKGQLLAVFAADSIQAELQQSRAQLAEAKARLADAKADAERARSLFKGAVALSKQQVQRYLNAEQLAIAQLEAAEALVQLQQVRLAQTKVLAPDHGVISARTATVGAVVTAGEQLFRLVRQNRLQWQAEVAAADLAGLSPGQQVCVFPAGLPPVQGRLRTLSPVVDVLSRNALIYVDLPQDSGLSAGIFVRGEFALGTAQVLTLPQQALLQRDGFSYVFLLNPDSTVALHKVEAGQRQGARVEIRAGLQPESRVVASGGAFLTDGDAVQLVDPAMAADLQASSGGQP</sequence>
<dbReference type="EMBL" id="JBHSGB010000002">
    <property type="protein sequence ID" value="MFC4653964.1"/>
    <property type="molecule type" value="Genomic_DNA"/>
</dbReference>
<dbReference type="Gene3D" id="2.40.30.170">
    <property type="match status" value="1"/>
</dbReference>
<comment type="similarity">
    <text evidence="1">Belongs to the membrane fusion protein (MFP) (TC 8.A.1) family.</text>
</comment>
<proteinExistence type="inferred from homology"/>
<dbReference type="InterPro" id="IPR006143">
    <property type="entry name" value="RND_pump_MFP"/>
</dbReference>
<dbReference type="Gene3D" id="1.10.287.470">
    <property type="entry name" value="Helix hairpin bin"/>
    <property type="match status" value="1"/>
</dbReference>
<dbReference type="NCBIfam" id="TIGR01730">
    <property type="entry name" value="RND_mfp"/>
    <property type="match status" value="1"/>
</dbReference>
<feature type="domain" description="YknX-like C-terminal permuted SH3-like" evidence="4">
    <location>
        <begin position="290"/>
        <end position="358"/>
    </location>
</feature>
<dbReference type="InterPro" id="IPR058625">
    <property type="entry name" value="MdtA-like_BSH"/>
</dbReference>
<evidence type="ECO:0000256" key="1">
    <source>
        <dbReference type="ARBA" id="ARBA00009477"/>
    </source>
</evidence>
<dbReference type="InterPro" id="IPR058637">
    <property type="entry name" value="YknX-like_C"/>
</dbReference>
<comment type="caution">
    <text evidence="5">The sequence shown here is derived from an EMBL/GenBank/DDBJ whole genome shotgun (WGS) entry which is preliminary data.</text>
</comment>
<evidence type="ECO:0000259" key="4">
    <source>
        <dbReference type="Pfam" id="PF25989"/>
    </source>
</evidence>
<dbReference type="PANTHER" id="PTHR30469">
    <property type="entry name" value="MULTIDRUG RESISTANCE PROTEIN MDTA"/>
    <property type="match status" value="1"/>
</dbReference>
<keyword evidence="2" id="KW-0175">Coiled coil</keyword>
<evidence type="ECO:0000256" key="2">
    <source>
        <dbReference type="SAM" id="Coils"/>
    </source>
</evidence>
<name>A0ABV9JIP0_9GAMM</name>
<protein>
    <submittedName>
        <fullName evidence="5">Efflux RND transporter periplasmic adaptor subunit</fullName>
    </submittedName>
</protein>
<gene>
    <name evidence="5" type="ORF">ACFO3I_02875</name>
</gene>
<dbReference type="RefSeq" id="WP_377331588.1">
    <property type="nucleotide sequence ID" value="NZ_JBHSGB010000002.1"/>
</dbReference>
<dbReference type="Proteomes" id="UP001595962">
    <property type="component" value="Unassembled WGS sequence"/>
</dbReference>
<feature type="coiled-coil region" evidence="2">
    <location>
        <begin position="100"/>
        <end position="134"/>
    </location>
</feature>
<dbReference type="Pfam" id="PF25917">
    <property type="entry name" value="BSH_RND"/>
    <property type="match status" value="1"/>
</dbReference>
<feature type="domain" description="Multidrug resistance protein MdtA-like barrel-sandwich hybrid" evidence="3">
    <location>
        <begin position="68"/>
        <end position="208"/>
    </location>
</feature>
<keyword evidence="6" id="KW-1185">Reference proteome</keyword>
<dbReference type="SUPFAM" id="SSF111369">
    <property type="entry name" value="HlyD-like secretion proteins"/>
    <property type="match status" value="1"/>
</dbReference>
<dbReference type="PANTHER" id="PTHR30469:SF15">
    <property type="entry name" value="HLYD FAMILY OF SECRETION PROTEINS"/>
    <property type="match status" value="1"/>
</dbReference>
<dbReference type="Pfam" id="PF25989">
    <property type="entry name" value="YknX_C"/>
    <property type="match status" value="1"/>
</dbReference>
<reference evidence="6" key="1">
    <citation type="journal article" date="2019" name="Int. J. Syst. Evol. Microbiol.">
        <title>The Global Catalogue of Microorganisms (GCM) 10K type strain sequencing project: providing services to taxonomists for standard genome sequencing and annotation.</title>
        <authorList>
            <consortium name="The Broad Institute Genomics Platform"/>
            <consortium name="The Broad Institute Genome Sequencing Center for Infectious Disease"/>
            <person name="Wu L."/>
            <person name="Ma J."/>
        </authorList>
    </citation>
    <scope>NUCLEOTIDE SEQUENCE [LARGE SCALE GENOMIC DNA]</scope>
    <source>
        <strain evidence="6">DT28</strain>
    </source>
</reference>
<evidence type="ECO:0000313" key="5">
    <source>
        <dbReference type="EMBL" id="MFC4653964.1"/>
    </source>
</evidence>